<dbReference type="Proteomes" id="UP000552757">
    <property type="component" value="Unassembled WGS sequence"/>
</dbReference>
<accession>A0A7W6GR30</accession>
<feature type="domain" description="ABM" evidence="1">
    <location>
        <begin position="2"/>
        <end position="92"/>
    </location>
</feature>
<dbReference type="SUPFAM" id="SSF54909">
    <property type="entry name" value="Dimeric alpha+beta barrel"/>
    <property type="match status" value="1"/>
</dbReference>
<dbReference type="InterPro" id="IPR011008">
    <property type="entry name" value="Dimeric_a/b-barrel"/>
</dbReference>
<gene>
    <name evidence="2" type="ORF">GGR44_002335</name>
</gene>
<dbReference type="PROSITE" id="PS51725">
    <property type="entry name" value="ABM"/>
    <property type="match status" value="1"/>
</dbReference>
<evidence type="ECO:0000259" key="1">
    <source>
        <dbReference type="PROSITE" id="PS51725"/>
    </source>
</evidence>
<protein>
    <submittedName>
        <fullName evidence="2">Heme-degrading monooxygenase HmoA</fullName>
    </submittedName>
</protein>
<organism evidence="2 3">
    <name type="scientific">Sphingobium fontiphilum</name>
    <dbReference type="NCBI Taxonomy" id="944425"/>
    <lineage>
        <taxon>Bacteria</taxon>
        <taxon>Pseudomonadati</taxon>
        <taxon>Pseudomonadota</taxon>
        <taxon>Alphaproteobacteria</taxon>
        <taxon>Sphingomonadales</taxon>
        <taxon>Sphingomonadaceae</taxon>
        <taxon>Sphingobium</taxon>
    </lineage>
</organism>
<evidence type="ECO:0000313" key="3">
    <source>
        <dbReference type="Proteomes" id="UP000552757"/>
    </source>
</evidence>
<keyword evidence="2" id="KW-0503">Monooxygenase</keyword>
<name>A0A7W6GR30_9SPHN</name>
<reference evidence="2 3" key="1">
    <citation type="submission" date="2020-08" db="EMBL/GenBank/DDBJ databases">
        <title>Genomic Encyclopedia of Type Strains, Phase IV (KMG-IV): sequencing the most valuable type-strain genomes for metagenomic binning, comparative biology and taxonomic classification.</title>
        <authorList>
            <person name="Goeker M."/>
        </authorList>
    </citation>
    <scope>NUCLEOTIDE SEQUENCE [LARGE SCALE GENOMIC DNA]</scope>
    <source>
        <strain evidence="2 3">DSM 29348</strain>
    </source>
</reference>
<proteinExistence type="predicted"/>
<dbReference type="Pfam" id="PF03992">
    <property type="entry name" value="ABM"/>
    <property type="match status" value="1"/>
</dbReference>
<comment type="caution">
    <text evidence="2">The sequence shown here is derived from an EMBL/GenBank/DDBJ whole genome shotgun (WGS) entry which is preliminary data.</text>
</comment>
<dbReference type="GO" id="GO:0004497">
    <property type="term" value="F:monooxygenase activity"/>
    <property type="evidence" value="ECO:0007669"/>
    <property type="project" value="UniProtKB-KW"/>
</dbReference>
<sequence length="96" mass="11051">MVLEQALLHVRDGQDAAFRAAMEQTRPLIAASPGFLGMELRPAIEEPGVYLLLVQWASIADHRDGFRRSDRYQQWRALLHGFYDPMPHVRYFGDPL</sequence>
<keyword evidence="3" id="KW-1185">Reference proteome</keyword>
<dbReference type="Gene3D" id="3.30.70.100">
    <property type="match status" value="1"/>
</dbReference>
<keyword evidence="2" id="KW-0560">Oxidoreductase</keyword>
<evidence type="ECO:0000313" key="2">
    <source>
        <dbReference type="EMBL" id="MBB3982669.1"/>
    </source>
</evidence>
<dbReference type="RefSeq" id="WP_183955735.1">
    <property type="nucleotide sequence ID" value="NZ_JACIEB010000005.1"/>
</dbReference>
<dbReference type="EMBL" id="JACIEB010000005">
    <property type="protein sequence ID" value="MBB3982669.1"/>
    <property type="molecule type" value="Genomic_DNA"/>
</dbReference>
<dbReference type="AlphaFoldDB" id="A0A7W6GR30"/>
<dbReference type="InterPro" id="IPR007138">
    <property type="entry name" value="ABM_dom"/>
</dbReference>